<keyword evidence="2" id="KW-1185">Reference proteome</keyword>
<dbReference type="Proteomes" id="UP001454036">
    <property type="component" value="Unassembled WGS sequence"/>
</dbReference>
<name>A0AAV3NZJ6_LITER</name>
<gene>
    <name evidence="1" type="ORF">LIER_35927</name>
</gene>
<proteinExistence type="predicted"/>
<evidence type="ECO:0000313" key="1">
    <source>
        <dbReference type="EMBL" id="GAA0144413.1"/>
    </source>
</evidence>
<protein>
    <submittedName>
        <fullName evidence="1">Uncharacterized protein</fullName>
    </submittedName>
</protein>
<accession>A0AAV3NZJ6</accession>
<reference evidence="1 2" key="1">
    <citation type="submission" date="2024-01" db="EMBL/GenBank/DDBJ databases">
        <title>The complete chloroplast genome sequence of Lithospermum erythrorhizon: insights into the phylogenetic relationship among Boraginaceae species and the maternal lineages of purple gromwells.</title>
        <authorList>
            <person name="Okada T."/>
            <person name="Watanabe K."/>
        </authorList>
    </citation>
    <scope>NUCLEOTIDE SEQUENCE [LARGE SCALE GENOMIC DNA]</scope>
</reference>
<evidence type="ECO:0000313" key="2">
    <source>
        <dbReference type="Proteomes" id="UP001454036"/>
    </source>
</evidence>
<organism evidence="1 2">
    <name type="scientific">Lithospermum erythrorhizon</name>
    <name type="common">Purple gromwell</name>
    <name type="synonym">Lithospermum officinale var. erythrorhizon</name>
    <dbReference type="NCBI Taxonomy" id="34254"/>
    <lineage>
        <taxon>Eukaryota</taxon>
        <taxon>Viridiplantae</taxon>
        <taxon>Streptophyta</taxon>
        <taxon>Embryophyta</taxon>
        <taxon>Tracheophyta</taxon>
        <taxon>Spermatophyta</taxon>
        <taxon>Magnoliopsida</taxon>
        <taxon>eudicotyledons</taxon>
        <taxon>Gunneridae</taxon>
        <taxon>Pentapetalae</taxon>
        <taxon>asterids</taxon>
        <taxon>lamiids</taxon>
        <taxon>Boraginales</taxon>
        <taxon>Boraginaceae</taxon>
        <taxon>Boraginoideae</taxon>
        <taxon>Lithospermeae</taxon>
        <taxon>Lithospermum</taxon>
    </lineage>
</organism>
<dbReference type="EMBL" id="BAABME010016088">
    <property type="protein sequence ID" value="GAA0144413.1"/>
    <property type="molecule type" value="Genomic_DNA"/>
</dbReference>
<comment type="caution">
    <text evidence="1">The sequence shown here is derived from an EMBL/GenBank/DDBJ whole genome shotgun (WGS) entry which is preliminary data.</text>
</comment>
<sequence length="12" mass="1165">MLAVGCTNKGDG</sequence>